<dbReference type="AlphaFoldDB" id="A0A1F5YNX9"/>
<name>A0A1F5YNX9_9BACT</name>
<feature type="transmembrane region" description="Helical" evidence="1">
    <location>
        <begin position="187"/>
        <end position="208"/>
    </location>
</feature>
<dbReference type="PANTHER" id="PTHR43591:SF24">
    <property type="entry name" value="2-METHOXY-6-POLYPRENYL-1,4-BENZOQUINOL METHYLASE, MITOCHONDRIAL"/>
    <property type="match status" value="1"/>
</dbReference>
<accession>A0A1F5YNX9</accession>
<dbReference type="STRING" id="1798374.A2Z33_05490"/>
<proteinExistence type="predicted"/>
<evidence type="ECO:0000313" key="4">
    <source>
        <dbReference type="Proteomes" id="UP000178448"/>
    </source>
</evidence>
<dbReference type="InterPro" id="IPR013216">
    <property type="entry name" value="Methyltransf_11"/>
</dbReference>
<keyword evidence="1" id="KW-0812">Transmembrane</keyword>
<protein>
    <recommendedName>
        <fullName evidence="2">Methyltransferase type 11 domain-containing protein</fullName>
    </recommendedName>
</protein>
<evidence type="ECO:0000259" key="2">
    <source>
        <dbReference type="Pfam" id="PF08241"/>
    </source>
</evidence>
<dbReference type="Proteomes" id="UP000178448">
    <property type="component" value="Unassembled WGS sequence"/>
</dbReference>
<comment type="caution">
    <text evidence="3">The sequence shown here is derived from an EMBL/GenBank/DDBJ whole genome shotgun (WGS) entry which is preliminary data.</text>
</comment>
<feature type="domain" description="Methyltransferase type 11" evidence="2">
    <location>
        <begin position="38"/>
        <end position="147"/>
    </location>
</feature>
<dbReference type="InterPro" id="IPR029063">
    <property type="entry name" value="SAM-dependent_MTases_sf"/>
</dbReference>
<evidence type="ECO:0000256" key="1">
    <source>
        <dbReference type="SAM" id="Phobius"/>
    </source>
</evidence>
<dbReference type="CDD" id="cd02440">
    <property type="entry name" value="AdoMet_MTases"/>
    <property type="match status" value="1"/>
</dbReference>
<keyword evidence="1" id="KW-1133">Transmembrane helix</keyword>
<dbReference type="Pfam" id="PF08241">
    <property type="entry name" value="Methyltransf_11"/>
    <property type="match status" value="1"/>
</dbReference>
<evidence type="ECO:0000313" key="3">
    <source>
        <dbReference type="EMBL" id="OGG01667.1"/>
    </source>
</evidence>
<organism evidence="3 4">
    <name type="scientific">Candidatus Gottesmanbacteria bacterium RBG_16_52_11</name>
    <dbReference type="NCBI Taxonomy" id="1798374"/>
    <lineage>
        <taxon>Bacteria</taxon>
        <taxon>Candidatus Gottesmaniibacteriota</taxon>
    </lineage>
</organism>
<dbReference type="PANTHER" id="PTHR43591">
    <property type="entry name" value="METHYLTRANSFERASE"/>
    <property type="match status" value="1"/>
</dbReference>
<dbReference type="SUPFAM" id="SSF53335">
    <property type="entry name" value="S-adenosyl-L-methionine-dependent methyltransferases"/>
    <property type="match status" value="1"/>
</dbReference>
<feature type="transmembrane region" description="Helical" evidence="1">
    <location>
        <begin position="220"/>
        <end position="240"/>
    </location>
</feature>
<sequence length="258" mass="30304">MSLIELLKLTPLYPYWLHDRKFQQGNDHVLSGLSGSVLEVGAGSGARKIELLKKYRRIRQYMATDYSSWDGEFRRINKFVYRYQLLSLLIDQKIRLKTDKICDAMNLPFRSSRFDYHLGFEVLEHIPEPEKYISEAYRVLKPGGCVILSVPFLYRMHGGEPDHEFDYYRYSRGFFRHMKNKFGFSKLMVFANTGIGTSIALLINQWLICRIKEAFVLWKILYLVAACILFPVSNILGYLLDILPDSRFSVRFHVKFTK</sequence>
<dbReference type="EMBL" id="MFJD01000011">
    <property type="protein sequence ID" value="OGG01667.1"/>
    <property type="molecule type" value="Genomic_DNA"/>
</dbReference>
<keyword evidence="1" id="KW-0472">Membrane</keyword>
<dbReference type="GO" id="GO:0008757">
    <property type="term" value="F:S-adenosylmethionine-dependent methyltransferase activity"/>
    <property type="evidence" value="ECO:0007669"/>
    <property type="project" value="InterPro"/>
</dbReference>
<dbReference type="Gene3D" id="3.40.50.150">
    <property type="entry name" value="Vaccinia Virus protein VP39"/>
    <property type="match status" value="1"/>
</dbReference>
<reference evidence="3 4" key="1">
    <citation type="journal article" date="2016" name="Nat. Commun.">
        <title>Thousands of microbial genomes shed light on interconnected biogeochemical processes in an aquifer system.</title>
        <authorList>
            <person name="Anantharaman K."/>
            <person name="Brown C.T."/>
            <person name="Hug L.A."/>
            <person name="Sharon I."/>
            <person name="Castelle C.J."/>
            <person name="Probst A.J."/>
            <person name="Thomas B.C."/>
            <person name="Singh A."/>
            <person name="Wilkins M.J."/>
            <person name="Karaoz U."/>
            <person name="Brodie E.L."/>
            <person name="Williams K.H."/>
            <person name="Hubbard S.S."/>
            <person name="Banfield J.F."/>
        </authorList>
    </citation>
    <scope>NUCLEOTIDE SEQUENCE [LARGE SCALE GENOMIC DNA]</scope>
</reference>
<gene>
    <name evidence="3" type="ORF">A2Z33_05490</name>
</gene>